<feature type="compositionally biased region" description="Basic and acidic residues" evidence="1">
    <location>
        <begin position="225"/>
        <end position="237"/>
    </location>
</feature>
<gene>
    <name evidence="2" type="ORF">GGX14DRAFT_647261</name>
</gene>
<dbReference type="Proteomes" id="UP001219525">
    <property type="component" value="Unassembled WGS sequence"/>
</dbReference>
<organism evidence="2 3">
    <name type="scientific">Mycena pura</name>
    <dbReference type="NCBI Taxonomy" id="153505"/>
    <lineage>
        <taxon>Eukaryota</taxon>
        <taxon>Fungi</taxon>
        <taxon>Dikarya</taxon>
        <taxon>Basidiomycota</taxon>
        <taxon>Agaricomycotina</taxon>
        <taxon>Agaricomycetes</taxon>
        <taxon>Agaricomycetidae</taxon>
        <taxon>Agaricales</taxon>
        <taxon>Marasmiineae</taxon>
        <taxon>Mycenaceae</taxon>
        <taxon>Mycena</taxon>
    </lineage>
</organism>
<accession>A0AAD6Y9X4</accession>
<feature type="region of interest" description="Disordered" evidence="1">
    <location>
        <begin position="213"/>
        <end position="237"/>
    </location>
</feature>
<sequence>MFQVQQSRFQESTLNFPVNLMDVFRKSNRSDIESHFFSPTKTVSASQPASLVRRFQFFICDPTHPYQSLTGASSARNKQMGELPKRTSPVHDAMKLGTYSKIAKSSGRTEKAFRSYAGFNTSQKAGSKPSKAAGSSFLSMSSGGDKADGDRRRKRSDGSIASVNRFGKVWNYVQPPRSRPSFEANLSPIIEDAQSFPCLDDRSSTFDTFSTLGGRGPEQNRSTGRHQDPVNDSRNFDHMNLSGSFVLQSASRRDIRSCDDVADKDQRVPALVLTFPTPEQPNSSRFAAQSGSNLQQLVVSATPSSEICGQRGNSSLALATFPGPLRLPCKSYQAQGNSVRRAECNKGLGLEAVDELDRVPTEGHATAVREVYSRFSNVVIKDKTSTQRTAKLWKKATRLFTNRDRRN</sequence>
<evidence type="ECO:0000313" key="3">
    <source>
        <dbReference type="Proteomes" id="UP001219525"/>
    </source>
</evidence>
<protein>
    <submittedName>
        <fullName evidence="2">Uncharacterized protein</fullName>
    </submittedName>
</protein>
<comment type="caution">
    <text evidence="2">The sequence shown here is derived from an EMBL/GenBank/DDBJ whole genome shotgun (WGS) entry which is preliminary data.</text>
</comment>
<feature type="compositionally biased region" description="Low complexity" evidence="1">
    <location>
        <begin position="122"/>
        <end position="144"/>
    </location>
</feature>
<name>A0AAD6Y9X4_9AGAR</name>
<evidence type="ECO:0000256" key="1">
    <source>
        <dbReference type="SAM" id="MobiDB-lite"/>
    </source>
</evidence>
<keyword evidence="3" id="KW-1185">Reference proteome</keyword>
<reference evidence="2" key="1">
    <citation type="submission" date="2023-03" db="EMBL/GenBank/DDBJ databases">
        <title>Massive genome expansion in bonnet fungi (Mycena s.s.) driven by repeated elements and novel gene families across ecological guilds.</title>
        <authorList>
            <consortium name="Lawrence Berkeley National Laboratory"/>
            <person name="Harder C.B."/>
            <person name="Miyauchi S."/>
            <person name="Viragh M."/>
            <person name="Kuo A."/>
            <person name="Thoen E."/>
            <person name="Andreopoulos B."/>
            <person name="Lu D."/>
            <person name="Skrede I."/>
            <person name="Drula E."/>
            <person name="Henrissat B."/>
            <person name="Morin E."/>
            <person name="Kohler A."/>
            <person name="Barry K."/>
            <person name="LaButti K."/>
            <person name="Morin E."/>
            <person name="Salamov A."/>
            <person name="Lipzen A."/>
            <person name="Mereny Z."/>
            <person name="Hegedus B."/>
            <person name="Baldrian P."/>
            <person name="Stursova M."/>
            <person name="Weitz H."/>
            <person name="Taylor A."/>
            <person name="Grigoriev I.V."/>
            <person name="Nagy L.G."/>
            <person name="Martin F."/>
            <person name="Kauserud H."/>
        </authorList>
    </citation>
    <scope>NUCLEOTIDE SEQUENCE</scope>
    <source>
        <strain evidence="2">9144</strain>
    </source>
</reference>
<evidence type="ECO:0000313" key="2">
    <source>
        <dbReference type="EMBL" id="KAJ7204484.1"/>
    </source>
</evidence>
<proteinExistence type="predicted"/>
<feature type="region of interest" description="Disordered" evidence="1">
    <location>
        <begin position="120"/>
        <end position="160"/>
    </location>
</feature>
<dbReference type="EMBL" id="JARJCW010000047">
    <property type="protein sequence ID" value="KAJ7204484.1"/>
    <property type="molecule type" value="Genomic_DNA"/>
</dbReference>
<dbReference type="AlphaFoldDB" id="A0AAD6Y9X4"/>